<dbReference type="AlphaFoldDB" id="A0A2W5NCG6"/>
<comment type="caution">
    <text evidence="2">The sequence shown here is derived from an EMBL/GenBank/DDBJ whole genome shotgun (WGS) entry which is preliminary data.</text>
</comment>
<accession>A0A2W5NCG6</accession>
<evidence type="ECO:0000313" key="3">
    <source>
        <dbReference type="Proteomes" id="UP000249185"/>
    </source>
</evidence>
<name>A0A2W5NCG6_RHOSU</name>
<dbReference type="EMBL" id="QFPW01000006">
    <property type="protein sequence ID" value="PZQ49929.1"/>
    <property type="molecule type" value="Genomic_DNA"/>
</dbReference>
<evidence type="ECO:0000313" key="2">
    <source>
        <dbReference type="EMBL" id="PZQ49929.1"/>
    </source>
</evidence>
<sequence length="182" mass="19386">MVLLGPAPDFWDVFTAAPEYGDGLPDPLDRWSTRVIGGHARALDGVALFPFGGPPWNPFIAWAQRGGAVWDSPVGLLVHDRVGLFVSFRGAIALAPRLPLPPPGRSPCPACAAPCRDACPVGALSPAGYDIPRCHAFLDTRPGRDCLTRGCAARRACPVGAALRPERQSEFHMTAFHPGTSR</sequence>
<evidence type="ECO:0000259" key="1">
    <source>
        <dbReference type="PROSITE" id="PS51379"/>
    </source>
</evidence>
<gene>
    <name evidence="2" type="ORF">DI556_09220</name>
</gene>
<protein>
    <submittedName>
        <fullName evidence="2">Ferredoxin</fullName>
    </submittedName>
</protein>
<feature type="domain" description="4Fe-4S ferredoxin-type" evidence="1">
    <location>
        <begin position="99"/>
        <end position="129"/>
    </location>
</feature>
<reference evidence="2 3" key="1">
    <citation type="submission" date="2017-08" db="EMBL/GenBank/DDBJ databases">
        <title>Infants hospitalized years apart are colonized by the same room-sourced microbial strains.</title>
        <authorList>
            <person name="Brooks B."/>
            <person name="Olm M.R."/>
            <person name="Firek B.A."/>
            <person name="Baker R."/>
            <person name="Thomas B.C."/>
            <person name="Morowitz M.J."/>
            <person name="Banfield J.F."/>
        </authorList>
    </citation>
    <scope>NUCLEOTIDE SEQUENCE [LARGE SCALE GENOMIC DNA]</scope>
    <source>
        <strain evidence="2">S2_005_002_R2_34</strain>
    </source>
</reference>
<proteinExistence type="predicted"/>
<dbReference type="PROSITE" id="PS51379">
    <property type="entry name" value="4FE4S_FER_2"/>
    <property type="match status" value="1"/>
</dbReference>
<organism evidence="2 3">
    <name type="scientific">Rhodovulum sulfidophilum</name>
    <name type="common">Rhodobacter sulfidophilus</name>
    <dbReference type="NCBI Taxonomy" id="35806"/>
    <lineage>
        <taxon>Bacteria</taxon>
        <taxon>Pseudomonadati</taxon>
        <taxon>Pseudomonadota</taxon>
        <taxon>Alphaproteobacteria</taxon>
        <taxon>Rhodobacterales</taxon>
        <taxon>Paracoccaceae</taxon>
        <taxon>Rhodovulum</taxon>
    </lineage>
</organism>
<dbReference type="InterPro" id="IPR017896">
    <property type="entry name" value="4Fe4S_Fe-S-bd"/>
</dbReference>
<dbReference type="Proteomes" id="UP000249185">
    <property type="component" value="Unassembled WGS sequence"/>
</dbReference>